<evidence type="ECO:0008006" key="3">
    <source>
        <dbReference type="Google" id="ProtNLM"/>
    </source>
</evidence>
<evidence type="ECO:0000313" key="2">
    <source>
        <dbReference type="Proteomes" id="UP001431784"/>
    </source>
</evidence>
<comment type="caution">
    <text evidence="1">The sequence shown here is derived from an EMBL/GenBank/DDBJ whole genome shotgun (WGS) entry which is preliminary data.</text>
</comment>
<keyword evidence="2" id="KW-1185">Reference proteome</keyword>
<organism evidence="1 2">
    <name type="scientific">Roseinatronobacter alkalisoli</name>
    <dbReference type="NCBI Taxonomy" id="3028235"/>
    <lineage>
        <taxon>Bacteria</taxon>
        <taxon>Pseudomonadati</taxon>
        <taxon>Pseudomonadota</taxon>
        <taxon>Alphaproteobacteria</taxon>
        <taxon>Rhodobacterales</taxon>
        <taxon>Paracoccaceae</taxon>
        <taxon>Roseinatronobacter</taxon>
    </lineage>
</organism>
<dbReference type="EMBL" id="JAQZSM010000007">
    <property type="protein sequence ID" value="MDD7971410.1"/>
    <property type="molecule type" value="Genomic_DNA"/>
</dbReference>
<protein>
    <recommendedName>
        <fullName evidence="3">CD-NTase-associated protein 12/Pycsar effector protein TIR domain-containing protein</fullName>
    </recommendedName>
</protein>
<dbReference type="Proteomes" id="UP001431784">
    <property type="component" value="Unassembled WGS sequence"/>
</dbReference>
<evidence type="ECO:0000313" key="1">
    <source>
        <dbReference type="EMBL" id="MDD7971410.1"/>
    </source>
</evidence>
<sequence length="405" mass="45362">MQVFYSWQTDVDRKINKNFIHDALVAAINEISADIGISEAARAESQITLDQDTQGILGSPSIAETILKKIAAADVVVLDVSLIACGREEKRHINSNVAIELGYALGKRGHEPLLKVMNTHYGDFDKLPFDLRDRRHPVAYCLSPDATKVQIETERKNLSRKLKAILAEYLQNLSSAPVIELNKHEPTSSSFVETAFWPQNAPIAKIYQQDEPMFCESSRLVSIRVIPAHAQDKLTQLQCRNMVKNCPPLLYEDSYSSSVNEWGALTYCKYEGTTSILSGTQILKNREIWMFARGIIFQVTDNGPDNARWFTNDHRLMRYIPDAIENAINLCSELIVGSAEIRLTAADLSGVAVKSGERFHPRNHEISEKVIEIRREIDSSLAPNELAFEFAQKVYAEAGVNLPSG</sequence>
<reference evidence="1" key="1">
    <citation type="submission" date="2023-02" db="EMBL/GenBank/DDBJ databases">
        <title>Description of Roseinatronobacter alkalisoli sp. nov., an alkaliphilic bacerium isolated from soda soil.</title>
        <authorList>
            <person name="Wei W."/>
        </authorList>
    </citation>
    <scope>NUCLEOTIDE SEQUENCE</scope>
    <source>
        <strain evidence="1">HJB301</strain>
    </source>
</reference>
<accession>A0ABT5T8G1</accession>
<name>A0ABT5T8G1_9RHOB</name>
<proteinExistence type="predicted"/>
<gene>
    <name evidence="1" type="ORF">PUT78_09860</name>
</gene>